<evidence type="ECO:0000313" key="1">
    <source>
        <dbReference type="EMBL" id="EOQ89366.1"/>
    </source>
</evidence>
<gene>
    <name evidence="1" type="ORF">LEP1GSC202_1012</name>
</gene>
<organism evidence="1 2">
    <name type="scientific">Leptospira yanagawae serovar Saopaulo str. Sao Paulo = ATCC 700523</name>
    <dbReference type="NCBI Taxonomy" id="1249483"/>
    <lineage>
        <taxon>Bacteria</taxon>
        <taxon>Pseudomonadati</taxon>
        <taxon>Spirochaetota</taxon>
        <taxon>Spirochaetia</taxon>
        <taxon>Leptospirales</taxon>
        <taxon>Leptospiraceae</taxon>
        <taxon>Leptospira</taxon>
    </lineage>
</organism>
<dbReference type="STRING" id="1249483.LEP1GSC202_1012"/>
<dbReference type="OrthoDB" id="341182at2"/>
<proteinExistence type="predicted"/>
<dbReference type="EMBL" id="AOGX02000015">
    <property type="protein sequence ID" value="EOQ89366.1"/>
    <property type="molecule type" value="Genomic_DNA"/>
</dbReference>
<protein>
    <submittedName>
        <fullName evidence="1">Uncharacterized protein</fullName>
    </submittedName>
</protein>
<evidence type="ECO:0000313" key="2">
    <source>
        <dbReference type="Proteomes" id="UP000013996"/>
    </source>
</evidence>
<name>A0A5E8HHA5_9LEPT</name>
<comment type="caution">
    <text evidence="1">The sequence shown here is derived from an EMBL/GenBank/DDBJ whole genome shotgun (WGS) entry which is preliminary data.</text>
</comment>
<accession>A0A5E8HHA5</accession>
<dbReference type="Proteomes" id="UP000013996">
    <property type="component" value="Unassembled WGS sequence"/>
</dbReference>
<sequence>MKSKILIYITIATFLTVNACKEKDWREDPKFQNQELNAKLLDSQKQILSKKKEKYNLERGYNSKNEAIENFLSEIKKYHSAKNTYISWNEQVEIIFPNTYGLGTVLDNTPLEEYEKLLSAREDSAIESIYNMVLNGYKIESIDWESPRRLGQILGHKPKVMITTKNGKFEITNVKMVYEVDGKFIVGVLGP</sequence>
<dbReference type="RefSeq" id="WP_015676945.1">
    <property type="nucleotide sequence ID" value="NZ_AOGX02000015.1"/>
</dbReference>
<dbReference type="AlphaFoldDB" id="A0A5E8HHA5"/>
<reference evidence="1 2" key="1">
    <citation type="submission" date="2013-04" db="EMBL/GenBank/DDBJ databases">
        <authorList>
            <person name="Harkins D.M."/>
            <person name="Durkin A.S."/>
            <person name="Brinkac L.M."/>
            <person name="Haft D.H."/>
            <person name="Selengut J.D."/>
            <person name="Sanka R."/>
            <person name="DePew J."/>
            <person name="Purushe J."/>
            <person name="Hartskeerl R.A."/>
            <person name="Ahmed A."/>
            <person name="van der Linden H."/>
            <person name="Goris M.G.A."/>
            <person name="Vinetz J.M."/>
            <person name="Sutton G.G."/>
            <person name="Nierman W.C."/>
            <person name="Fouts D.E."/>
        </authorList>
    </citation>
    <scope>NUCLEOTIDE SEQUENCE [LARGE SCALE GENOMIC DNA]</scope>
    <source>
        <strain evidence="1 2">Sao Paulo</strain>
    </source>
</reference>